<dbReference type="InterPro" id="IPR000601">
    <property type="entry name" value="PKD_dom"/>
</dbReference>
<gene>
    <name evidence="8" type="ORF">ACFOWS_07525</name>
</gene>
<dbReference type="PANTHER" id="PTHR24027">
    <property type="entry name" value="CADHERIN-23"/>
    <property type="match status" value="1"/>
</dbReference>
<dbReference type="InterPro" id="IPR014756">
    <property type="entry name" value="Ig_E-set"/>
</dbReference>
<evidence type="ECO:0000313" key="9">
    <source>
        <dbReference type="Proteomes" id="UP001595841"/>
    </source>
</evidence>
<feature type="domain" description="Cadherin" evidence="7">
    <location>
        <begin position="126"/>
        <end position="232"/>
    </location>
</feature>
<evidence type="ECO:0000256" key="1">
    <source>
        <dbReference type="ARBA" id="ARBA00004370"/>
    </source>
</evidence>
<dbReference type="InterPro" id="IPR039808">
    <property type="entry name" value="Cadherin"/>
</dbReference>
<evidence type="ECO:0000259" key="6">
    <source>
        <dbReference type="PROSITE" id="PS50093"/>
    </source>
</evidence>
<evidence type="ECO:0000256" key="2">
    <source>
        <dbReference type="ARBA" id="ARBA00022737"/>
    </source>
</evidence>
<dbReference type="Pfam" id="PF03382">
    <property type="entry name" value="DUF285"/>
    <property type="match status" value="1"/>
</dbReference>
<dbReference type="EMBL" id="JBHSCL010000004">
    <property type="protein sequence ID" value="MFC4219977.1"/>
    <property type="molecule type" value="Genomic_DNA"/>
</dbReference>
<evidence type="ECO:0000313" key="8">
    <source>
        <dbReference type="EMBL" id="MFC4219977.1"/>
    </source>
</evidence>
<dbReference type="PRINTS" id="PR00205">
    <property type="entry name" value="CADHERIN"/>
</dbReference>
<organism evidence="8 9">
    <name type="scientific">Flagellimonas marina</name>
    <dbReference type="NCBI Taxonomy" id="1775168"/>
    <lineage>
        <taxon>Bacteria</taxon>
        <taxon>Pseudomonadati</taxon>
        <taxon>Bacteroidota</taxon>
        <taxon>Flavobacteriia</taxon>
        <taxon>Flavobacteriales</taxon>
        <taxon>Flavobacteriaceae</taxon>
        <taxon>Flagellimonas</taxon>
    </lineage>
</organism>
<dbReference type="RefSeq" id="WP_379763317.1">
    <property type="nucleotide sequence ID" value="NZ_JBHSCL010000004.1"/>
</dbReference>
<dbReference type="Gene3D" id="2.60.40.10">
    <property type="entry name" value="Immunoglobulins"/>
    <property type="match status" value="2"/>
</dbReference>
<feature type="signal peptide" evidence="5">
    <location>
        <begin position="1"/>
        <end position="22"/>
    </location>
</feature>
<keyword evidence="9" id="KW-1185">Reference proteome</keyword>
<dbReference type="PANTHER" id="PTHR24027:SF442">
    <property type="entry name" value="PROTOCADHERIN-15 ISOFORM X1"/>
    <property type="match status" value="1"/>
</dbReference>
<dbReference type="InterPro" id="IPR013783">
    <property type="entry name" value="Ig-like_fold"/>
</dbReference>
<name>A0ABV8PJ39_9FLAO</name>
<dbReference type="SUPFAM" id="SSF81296">
    <property type="entry name" value="E set domains"/>
    <property type="match status" value="1"/>
</dbReference>
<dbReference type="Gene3D" id="2.60.40.60">
    <property type="entry name" value="Cadherins"/>
    <property type="match status" value="2"/>
</dbReference>
<feature type="chain" id="PRO_5046241649" evidence="5">
    <location>
        <begin position="23"/>
        <end position="618"/>
    </location>
</feature>
<proteinExistence type="predicted"/>
<dbReference type="SUPFAM" id="SSF49313">
    <property type="entry name" value="Cadherin-like"/>
    <property type="match status" value="2"/>
</dbReference>
<evidence type="ECO:0000256" key="5">
    <source>
        <dbReference type="SAM" id="SignalP"/>
    </source>
</evidence>
<dbReference type="Proteomes" id="UP001595841">
    <property type="component" value="Unassembled WGS sequence"/>
</dbReference>
<reference evidence="9" key="1">
    <citation type="journal article" date="2019" name="Int. J. Syst. Evol. Microbiol.">
        <title>The Global Catalogue of Microorganisms (GCM) 10K type strain sequencing project: providing services to taxonomists for standard genome sequencing and annotation.</title>
        <authorList>
            <consortium name="The Broad Institute Genomics Platform"/>
            <consortium name="The Broad Institute Genome Sequencing Center for Infectious Disease"/>
            <person name="Wu L."/>
            <person name="Ma J."/>
        </authorList>
    </citation>
    <scope>NUCLEOTIDE SEQUENCE [LARGE SCALE GENOMIC DNA]</scope>
    <source>
        <strain evidence="9">CGMCC 1.15774</strain>
    </source>
</reference>
<evidence type="ECO:0000256" key="3">
    <source>
        <dbReference type="ARBA" id="ARBA00022837"/>
    </source>
</evidence>
<evidence type="ECO:0000259" key="7">
    <source>
        <dbReference type="PROSITE" id="PS50268"/>
    </source>
</evidence>
<dbReference type="Pfam" id="PF01833">
    <property type="entry name" value="TIG"/>
    <property type="match status" value="1"/>
</dbReference>
<dbReference type="SMART" id="SM00112">
    <property type="entry name" value="CA"/>
    <property type="match status" value="2"/>
</dbReference>
<keyword evidence="2" id="KW-0677">Repeat</keyword>
<accession>A0ABV8PJ39</accession>
<dbReference type="CDD" id="cd11304">
    <property type="entry name" value="Cadherin_repeat"/>
    <property type="match status" value="2"/>
</dbReference>
<dbReference type="InterPro" id="IPR002126">
    <property type="entry name" value="Cadherin-like_dom"/>
</dbReference>
<keyword evidence="5" id="KW-0732">Signal</keyword>
<dbReference type="InterPro" id="IPR015919">
    <property type="entry name" value="Cadherin-like_sf"/>
</dbReference>
<keyword evidence="3" id="KW-0106">Calcium</keyword>
<evidence type="ECO:0000256" key="4">
    <source>
        <dbReference type="ARBA" id="ARBA00023136"/>
    </source>
</evidence>
<feature type="domain" description="Cadherin" evidence="7">
    <location>
        <begin position="226"/>
        <end position="327"/>
    </location>
</feature>
<feature type="domain" description="PKD" evidence="6">
    <location>
        <begin position="355"/>
        <end position="389"/>
    </location>
</feature>
<sequence>MIQKKLLVLALFVLGLMISCSKDDGPSTPVVETPTIATIAPNSGPVGTPFVITGTNFSTTPSKNTVKIGATTAMVTAATVTTITTSVPQGATTGKVSVTVDGKTGSSTGNFTVTPPVPNNQVPVIANEDASFNVDETIADDFIIGTIDATDADQNDVLTYVLTGTNSALFEISATGDISLASGEFLDFEATTDYTLSVTVSDGKGGVATTDFTINVVDVNEAPNLENSAPKFTVPEDISDADIIGTVVATDPEGVDLDFSILKDVSFLFEINEAGELSLIKNKALDFETATEHTLTVEVSDGTNTVGVEVTVTVTDVDEGLADDPASFITTWTTENDNEDIGIGLELNLSGEYDFQIDWGDGNLEDYPQIATVNLTHTYTTAGTYTVAIKGSFPAIKMSVGGSTPLKLTSIEQWGTNVWLSMNRAFYECQNVLVNATDIPDVSQVINMSNMFYNTLNMNNPDFSEWSTGNVTNMSQAFENSSFNGLIDNWNTSNVTNMSSMFKGAILFNKNLPWDVSNVTNFSAMFDGATAFNKSLGDWNIVSVTNMENMLDNSGLSTANYDATLFGWREVILSEGTPFGITLGALGLLYCDPDNQRTFLDLGANWSFIGDSLDPECP</sequence>
<protein>
    <submittedName>
        <fullName evidence="8">BspA family leucine-rich repeat surface protein</fullName>
    </submittedName>
</protein>
<comment type="caution">
    <text evidence="8">The sequence shown here is derived from an EMBL/GenBank/DDBJ whole genome shotgun (WGS) entry which is preliminary data.</text>
</comment>
<dbReference type="InterPro" id="IPR005046">
    <property type="entry name" value="DUF285"/>
</dbReference>
<dbReference type="Pfam" id="PF00028">
    <property type="entry name" value="Cadherin"/>
    <property type="match status" value="1"/>
</dbReference>
<dbReference type="InterPro" id="IPR002909">
    <property type="entry name" value="IPT_dom"/>
</dbReference>
<dbReference type="PROSITE" id="PS50093">
    <property type="entry name" value="PKD"/>
    <property type="match status" value="1"/>
</dbReference>
<dbReference type="PROSITE" id="PS51257">
    <property type="entry name" value="PROKAR_LIPOPROTEIN"/>
    <property type="match status" value="1"/>
</dbReference>
<dbReference type="PROSITE" id="PS50268">
    <property type="entry name" value="CADHERIN_2"/>
    <property type="match status" value="2"/>
</dbReference>
<keyword evidence="4" id="KW-0472">Membrane</keyword>
<comment type="subcellular location">
    <subcellularLocation>
        <location evidence="1">Membrane</location>
    </subcellularLocation>
</comment>